<gene>
    <name evidence="1" type="ORF">LOY88_006343</name>
</gene>
<proteinExistence type="predicted"/>
<name>A0ACB8UN97_9EURO</name>
<dbReference type="EMBL" id="JALBCA010000146">
    <property type="protein sequence ID" value="KAI2382080.1"/>
    <property type="molecule type" value="Genomic_DNA"/>
</dbReference>
<reference evidence="1" key="1">
    <citation type="journal article" date="2022" name="bioRxiv">
        <title>Population genetic analysis of Ophidiomyces ophidiicola, the causative agent of snake fungal disease, indicates recent introductions to the USA.</title>
        <authorList>
            <person name="Ladner J.T."/>
            <person name="Palmer J.M."/>
            <person name="Ettinger C.L."/>
            <person name="Stajich J.E."/>
            <person name="Farrell T.M."/>
            <person name="Glorioso B.M."/>
            <person name="Lawson B."/>
            <person name="Price S.J."/>
            <person name="Stengle A.G."/>
            <person name="Grear D.A."/>
            <person name="Lorch J.M."/>
        </authorList>
    </citation>
    <scope>NUCLEOTIDE SEQUENCE</scope>
    <source>
        <strain evidence="1">NWHC 24266-5</strain>
    </source>
</reference>
<organism evidence="1">
    <name type="scientific">Ophidiomyces ophidiicola</name>
    <dbReference type="NCBI Taxonomy" id="1387563"/>
    <lineage>
        <taxon>Eukaryota</taxon>
        <taxon>Fungi</taxon>
        <taxon>Dikarya</taxon>
        <taxon>Ascomycota</taxon>
        <taxon>Pezizomycotina</taxon>
        <taxon>Eurotiomycetes</taxon>
        <taxon>Eurotiomycetidae</taxon>
        <taxon>Onygenales</taxon>
        <taxon>Onygenaceae</taxon>
        <taxon>Ophidiomyces</taxon>
    </lineage>
</organism>
<sequence>MEFYRSSDELSPSATSAKKAYRAASNDDDSHAPRRRRCEPSFATATPEPLSAAERARRNLNAKLASPLAGLSHAALRSRGERYARKHQMGDEDDVRAFELGAVLAQDPERFESVDGLTPDELDVLRLEFSNKWSQPKLLYLVIVLCSVSAAVQGMGTFTLPPELVNYESVVNGAQIFYKAQFGINDDDYRSTWLSGLTNSAPYLCCALVGCWLTVPFNHMFGRRGTIFITCCFSAITCFWQGFVGSWWHMFIARFALGFGIGPKSATVPIYAAETTPPAIRGALVMQWQMWTAFGIMLGYASDLIFFKVPDTPHVVGLGWRLMMGSAMFPAILVCCVIFLCPESPRWYISKGAHYKAYRSMCRLRFNKIQAARDLFYMHTLLEAESRMKLGQPKIVELVTVPRNRRAMLASEIVMFMQQFCGVNVIAYYSSEVFLDAGFSQISALSASLGFGMINWLFAIPAIYTIDTFGRRNLLLVTVPLMGVFLLLTGFSFWIPADTLPGARVGCVALGMYLFGVVYSPGQGPVPFTYSAEAYPLYVRAYGMALATATTWFFNWLLAITWPSLLRAFSPQGAFGWYAAWNMVGFVLILLFLPETKGKTLEELDQVFSVPTHLHAKWAIKHIVSVVRRHLLCQRHVKVEEFGKEDDDEEEARRGLSLSTMDTRTINAEMYD</sequence>
<protein>
    <submittedName>
        <fullName evidence="1">Uncharacterized protein</fullName>
    </submittedName>
</protein>
<accession>A0ACB8UN97</accession>
<evidence type="ECO:0000313" key="1">
    <source>
        <dbReference type="EMBL" id="KAI2382080.1"/>
    </source>
</evidence>
<comment type="caution">
    <text evidence="1">The sequence shown here is derived from an EMBL/GenBank/DDBJ whole genome shotgun (WGS) entry which is preliminary data.</text>
</comment>